<dbReference type="EC" id="3.1.3.24" evidence="9"/>
<protein>
    <recommendedName>
        <fullName evidence="9">Sucrose-phosphatase</fullName>
        <ecNumber evidence="9">3.1.3.24</ecNumber>
    </recommendedName>
</protein>
<dbReference type="InterPro" id="IPR051518">
    <property type="entry name" value="Sucrose_Phosphatase"/>
</dbReference>
<keyword evidence="6 9" id="KW-0378">Hydrolase</keyword>
<dbReference type="Gene3D" id="3.10.450.50">
    <property type="match status" value="1"/>
</dbReference>
<evidence type="ECO:0000256" key="9">
    <source>
        <dbReference type="RuleBase" id="RU368007"/>
    </source>
</evidence>
<dbReference type="NCBIfam" id="TIGR01484">
    <property type="entry name" value="HAD-SF-IIB"/>
    <property type="match status" value="1"/>
</dbReference>
<dbReference type="InterPro" id="IPR032710">
    <property type="entry name" value="NTF2-like_dom_sf"/>
</dbReference>
<organism evidence="12 13">
    <name type="scientific">Ziziphus jujuba var. spinosa</name>
    <dbReference type="NCBI Taxonomy" id="714518"/>
    <lineage>
        <taxon>Eukaryota</taxon>
        <taxon>Viridiplantae</taxon>
        <taxon>Streptophyta</taxon>
        <taxon>Embryophyta</taxon>
        <taxon>Tracheophyta</taxon>
        <taxon>Spermatophyta</taxon>
        <taxon>Magnoliopsida</taxon>
        <taxon>eudicotyledons</taxon>
        <taxon>Gunneridae</taxon>
        <taxon>Pentapetalae</taxon>
        <taxon>rosids</taxon>
        <taxon>fabids</taxon>
        <taxon>Rosales</taxon>
        <taxon>Rhamnaceae</taxon>
        <taxon>Paliureae</taxon>
        <taxon>Ziziphus</taxon>
    </lineage>
</organism>
<comment type="cofactor">
    <cofactor evidence="1 9">
        <name>Mg(2+)</name>
        <dbReference type="ChEBI" id="CHEBI:18420"/>
    </cofactor>
</comment>
<dbReference type="InterPro" id="IPR012847">
    <property type="entry name" value="Sucrose_phosphatase_pln/cyn"/>
</dbReference>
<dbReference type="InterPro" id="IPR006380">
    <property type="entry name" value="SPP-like_dom"/>
</dbReference>
<evidence type="ECO:0000256" key="2">
    <source>
        <dbReference type="ARBA" id="ARBA00003645"/>
    </source>
</evidence>
<dbReference type="SUPFAM" id="SSF54427">
    <property type="entry name" value="NTF2-like"/>
    <property type="match status" value="1"/>
</dbReference>
<dbReference type="InterPro" id="IPR023214">
    <property type="entry name" value="HAD_sf"/>
</dbReference>
<evidence type="ECO:0000313" key="12">
    <source>
        <dbReference type="EMBL" id="KAH7536849.1"/>
    </source>
</evidence>
<accession>A0A978VMS4</accession>
<evidence type="ECO:0000256" key="5">
    <source>
        <dbReference type="ARBA" id="ARBA00011738"/>
    </source>
</evidence>
<dbReference type="SUPFAM" id="SSF56784">
    <property type="entry name" value="HAD-like"/>
    <property type="match status" value="1"/>
</dbReference>
<dbReference type="CDD" id="cd02605">
    <property type="entry name" value="HAD_SPP"/>
    <property type="match status" value="1"/>
</dbReference>
<comment type="similarity">
    <text evidence="4 9">Belongs to the sucrose phosphatase family.</text>
</comment>
<dbReference type="InterPro" id="IPR036412">
    <property type="entry name" value="HAD-like_sf"/>
</dbReference>
<dbReference type="Gene3D" id="3.40.50.1000">
    <property type="entry name" value="HAD superfamily/HAD-like"/>
    <property type="match status" value="1"/>
</dbReference>
<dbReference type="Gene3D" id="3.90.1070.10">
    <property type="match status" value="1"/>
</dbReference>
<dbReference type="GO" id="GO:0005986">
    <property type="term" value="P:sucrose biosynthetic process"/>
    <property type="evidence" value="ECO:0007669"/>
    <property type="project" value="UniProtKB-UniRule"/>
</dbReference>
<feature type="domain" description="Sucrose-phosphatase C-terminal" evidence="11">
    <location>
        <begin position="311"/>
        <end position="433"/>
    </location>
</feature>
<evidence type="ECO:0000256" key="1">
    <source>
        <dbReference type="ARBA" id="ARBA00001946"/>
    </source>
</evidence>
<evidence type="ECO:0000256" key="6">
    <source>
        <dbReference type="ARBA" id="ARBA00022801"/>
    </source>
</evidence>
<name>A0A978VMS4_ZIZJJ</name>
<dbReference type="PANTHER" id="PTHR46521:SF8">
    <property type="entry name" value="SUCROSE-PHOSPHATASE 3A-RELATED"/>
    <property type="match status" value="1"/>
</dbReference>
<sequence length="492" mass="56130">MDRLHGSARLMVVSDLDSTMVHNLFSSSQRSHYLVYEFHGKTVLSYLQVDHDDPDDISLLSFNALWESYYRHDSLLVFSTGRSPTSYKLLRNEKPLLTPDVAVMSVGTEIAYGEALVVDAGWEEYLNHKWDREIIVEETSKFPELTPQSEIDQRPHKVSFYVEEVKALAIIDVLAERLEKLGLDVKIIYSSGIALDVLPRGAGKGQALAYLMKKFALDGKLPANTLVCGDSGNDAELFSIPEVYGVMVSNAKEELLQWYAENMKSNPYILRATDRCAAGIIQAIGYFGLGTNVSPRDIKDFQKCKAEIINPGHEVVKFYLFYERWRRAEVEMAGQHMQNIKSFFYSLGTFVHPSGIEQPIHQCIDAMESLHGDRQGKRFQVWVDQLSSAQIGSDTWLVKCKKWESYGEIALLCLPYCMFYTIQLQSKNEPKRKMERVSGEFQLHIVGEDKHCCLTTILMSSKAEIPNEFIWLHMHQTWLDGFGVKQPETWLL</sequence>
<evidence type="ECO:0000313" key="13">
    <source>
        <dbReference type="Proteomes" id="UP000813462"/>
    </source>
</evidence>
<dbReference type="Pfam" id="PF08472">
    <property type="entry name" value="S6PP_C"/>
    <property type="match status" value="1"/>
</dbReference>
<evidence type="ECO:0000256" key="8">
    <source>
        <dbReference type="ARBA" id="ARBA00048036"/>
    </source>
</evidence>
<comment type="pathway">
    <text evidence="3 9">Glycan biosynthesis; sucrose biosynthesis; sucrose from D-fructose 6-phosphate and UDP-alpha-D-glucose: step 2/2.</text>
</comment>
<dbReference type="PANTHER" id="PTHR46521">
    <property type="entry name" value="SUCROSE-PHOSPHATASE 2-RELATED"/>
    <property type="match status" value="1"/>
</dbReference>
<comment type="catalytic activity">
    <reaction evidence="8 9">
        <text>sucrose 6(F)-phosphate + H2O = sucrose + phosphate</text>
        <dbReference type="Rhea" id="RHEA:19289"/>
        <dbReference type="ChEBI" id="CHEBI:15377"/>
        <dbReference type="ChEBI" id="CHEBI:17992"/>
        <dbReference type="ChEBI" id="CHEBI:43474"/>
        <dbReference type="ChEBI" id="CHEBI:57723"/>
        <dbReference type="EC" id="3.1.3.24"/>
    </reaction>
</comment>
<evidence type="ECO:0000259" key="10">
    <source>
        <dbReference type="Pfam" id="PF05116"/>
    </source>
</evidence>
<dbReference type="GO" id="GO:0000287">
    <property type="term" value="F:magnesium ion binding"/>
    <property type="evidence" value="ECO:0007669"/>
    <property type="project" value="UniProtKB-UniRule"/>
</dbReference>
<keyword evidence="7 9" id="KW-0460">Magnesium</keyword>
<dbReference type="Proteomes" id="UP000813462">
    <property type="component" value="Unassembled WGS sequence"/>
</dbReference>
<dbReference type="InterPro" id="IPR006379">
    <property type="entry name" value="HAD-SF_hydro_IIB"/>
</dbReference>
<feature type="domain" description="Sucrose phosphatase-like" evidence="10">
    <location>
        <begin position="9"/>
        <end position="288"/>
    </location>
</feature>
<comment type="caution">
    <text evidence="12">The sequence shown here is derived from an EMBL/GenBank/DDBJ whole genome shotgun (WGS) entry which is preliminary data.</text>
</comment>
<dbReference type="NCBIfam" id="TIGR01485">
    <property type="entry name" value="SPP_plant-cyano"/>
    <property type="match status" value="1"/>
</dbReference>
<gene>
    <name evidence="12" type="ORF">FEM48_Zijuj03G0029900</name>
</gene>
<reference evidence="12" key="1">
    <citation type="journal article" date="2021" name="Front. Plant Sci.">
        <title>Chromosome-Scale Genome Assembly for Chinese Sour Jujube and Insights Into Its Genome Evolution and Domestication Signature.</title>
        <authorList>
            <person name="Shen L.-Y."/>
            <person name="Luo H."/>
            <person name="Wang X.-L."/>
            <person name="Wang X.-M."/>
            <person name="Qiu X.-J."/>
            <person name="Liu H."/>
            <person name="Zhou S.-S."/>
            <person name="Jia K.-H."/>
            <person name="Nie S."/>
            <person name="Bao Y.-T."/>
            <person name="Zhang R.-G."/>
            <person name="Yun Q.-Z."/>
            <person name="Chai Y.-H."/>
            <person name="Lu J.-Y."/>
            <person name="Li Y."/>
            <person name="Zhao S.-W."/>
            <person name="Mao J.-F."/>
            <person name="Jia S.-G."/>
            <person name="Mao Y.-M."/>
        </authorList>
    </citation>
    <scope>NUCLEOTIDE SEQUENCE</scope>
    <source>
        <strain evidence="12">AT0</strain>
        <tissue evidence="12">Leaf</tissue>
    </source>
</reference>
<comment type="subunit">
    <text evidence="5 9">Homodimer.</text>
</comment>
<dbReference type="InterPro" id="IPR013679">
    <property type="entry name" value="SPP_C"/>
</dbReference>
<comment type="function">
    <text evidence="2 9">Catalyzes the final step of sucrose synthesis.</text>
</comment>
<dbReference type="Pfam" id="PF05116">
    <property type="entry name" value="S6PP"/>
    <property type="match status" value="1"/>
</dbReference>
<evidence type="ECO:0000259" key="11">
    <source>
        <dbReference type="Pfam" id="PF08472"/>
    </source>
</evidence>
<proteinExistence type="inferred from homology"/>
<dbReference type="AlphaFoldDB" id="A0A978VMS4"/>
<dbReference type="GO" id="GO:0050307">
    <property type="term" value="F:sucrose-phosphate phosphatase activity"/>
    <property type="evidence" value="ECO:0007669"/>
    <property type="project" value="UniProtKB-UniRule"/>
</dbReference>
<evidence type="ECO:0000256" key="4">
    <source>
        <dbReference type="ARBA" id="ARBA00007211"/>
    </source>
</evidence>
<evidence type="ECO:0000256" key="3">
    <source>
        <dbReference type="ARBA" id="ARBA00005070"/>
    </source>
</evidence>
<evidence type="ECO:0000256" key="7">
    <source>
        <dbReference type="ARBA" id="ARBA00022842"/>
    </source>
</evidence>
<dbReference type="EMBL" id="JAEACU010000003">
    <property type="protein sequence ID" value="KAH7536849.1"/>
    <property type="molecule type" value="Genomic_DNA"/>
</dbReference>
<dbReference type="NCBIfam" id="TIGR01482">
    <property type="entry name" value="SPP-subfamily"/>
    <property type="match status" value="1"/>
</dbReference>